<name>A0ABR7CXP0_9BACT</name>
<dbReference type="EMBL" id="JACOOH010000001">
    <property type="protein sequence ID" value="MBC5619920.1"/>
    <property type="molecule type" value="Genomic_DNA"/>
</dbReference>
<keyword evidence="7" id="KW-0998">Cell outer membrane</keyword>
<gene>
    <name evidence="9" type="ORF">H8S64_02285</name>
</gene>
<sequence length="491" mass="55692">MKTRTSLSLIISGLLIIFSPGTTSAQEILTLEKALEIAYQQSPSLIQSKMSLEQSELSLLQRKASLKSLFQFDLSPFNYSRSSSFEEISSTWNTYRTMSAGGNFSITQPLKWTDGTLTLSNDFNWQDAQNQSNNLTNTSFSNRLSLRLNQPIFTYNRTKIDLKQLEFDLENAKISYAMAQLNIEKTVTSGFYNVYQSFKSLTDAREAFESAKQNYEITKNKVEQGLLPKEELFQSEVTLANNETSLYSAETNYESTKDQFKQTLGLPLEMDISVLTNTDITPVEVDQNLAIKYALEQRMEIRQKQISVEQGLFDLITAKATNEFKGNISAQVGLFGNGDKVKGAFTKPEDNESVGVTLTIPVWDWGTRKAAIRKAQIANENKDIDLAEYKKSVVLEIRQICRELPSLVKKIEIARKNVENAERTYDISVEKYRSGSLSGLDLKNQQDQLTSAKTEYTNTIISYKLKLLDLKIQTLWDFQTNTSYLPVDLLK</sequence>
<dbReference type="RefSeq" id="WP_186974780.1">
    <property type="nucleotide sequence ID" value="NZ_JACOOH010000001.1"/>
</dbReference>
<comment type="subcellular location">
    <subcellularLocation>
        <location evidence="1">Cell outer membrane</location>
    </subcellularLocation>
</comment>
<dbReference type="Gene3D" id="1.20.1600.10">
    <property type="entry name" value="Outer membrane efflux proteins (OEP)"/>
    <property type="match status" value="1"/>
</dbReference>
<keyword evidence="6" id="KW-0472">Membrane</keyword>
<evidence type="ECO:0000256" key="6">
    <source>
        <dbReference type="ARBA" id="ARBA00023136"/>
    </source>
</evidence>
<feature type="coiled-coil region" evidence="8">
    <location>
        <begin position="162"/>
        <end position="221"/>
    </location>
</feature>
<evidence type="ECO:0000256" key="4">
    <source>
        <dbReference type="ARBA" id="ARBA00022452"/>
    </source>
</evidence>
<evidence type="ECO:0000313" key="10">
    <source>
        <dbReference type="Proteomes" id="UP000646484"/>
    </source>
</evidence>
<evidence type="ECO:0000256" key="8">
    <source>
        <dbReference type="SAM" id="Coils"/>
    </source>
</evidence>
<dbReference type="Pfam" id="PF02321">
    <property type="entry name" value="OEP"/>
    <property type="match status" value="2"/>
</dbReference>
<accession>A0ABR7CXP0</accession>
<feature type="coiled-coil region" evidence="8">
    <location>
        <begin position="404"/>
        <end position="431"/>
    </location>
</feature>
<keyword evidence="4" id="KW-1134">Transmembrane beta strand</keyword>
<dbReference type="InterPro" id="IPR051906">
    <property type="entry name" value="TolC-like"/>
</dbReference>
<proteinExistence type="inferred from homology"/>
<dbReference type="SUPFAM" id="SSF56954">
    <property type="entry name" value="Outer membrane efflux proteins (OEP)"/>
    <property type="match status" value="1"/>
</dbReference>
<evidence type="ECO:0000256" key="7">
    <source>
        <dbReference type="ARBA" id="ARBA00023237"/>
    </source>
</evidence>
<dbReference type="Proteomes" id="UP000646484">
    <property type="component" value="Unassembled WGS sequence"/>
</dbReference>
<evidence type="ECO:0000256" key="2">
    <source>
        <dbReference type="ARBA" id="ARBA00007613"/>
    </source>
</evidence>
<protein>
    <submittedName>
        <fullName evidence="9">TolC family protein</fullName>
    </submittedName>
</protein>
<dbReference type="PANTHER" id="PTHR30026:SF20">
    <property type="entry name" value="OUTER MEMBRANE PROTEIN TOLC"/>
    <property type="match status" value="1"/>
</dbReference>
<organism evidence="9 10">
    <name type="scientific">Butyricimonas hominis</name>
    <dbReference type="NCBI Taxonomy" id="2763032"/>
    <lineage>
        <taxon>Bacteria</taxon>
        <taxon>Pseudomonadati</taxon>
        <taxon>Bacteroidota</taxon>
        <taxon>Bacteroidia</taxon>
        <taxon>Bacteroidales</taxon>
        <taxon>Odoribacteraceae</taxon>
        <taxon>Butyricimonas</taxon>
    </lineage>
</organism>
<keyword evidence="10" id="KW-1185">Reference proteome</keyword>
<dbReference type="PANTHER" id="PTHR30026">
    <property type="entry name" value="OUTER MEMBRANE PROTEIN TOLC"/>
    <property type="match status" value="1"/>
</dbReference>
<evidence type="ECO:0000256" key="1">
    <source>
        <dbReference type="ARBA" id="ARBA00004442"/>
    </source>
</evidence>
<evidence type="ECO:0000256" key="5">
    <source>
        <dbReference type="ARBA" id="ARBA00022692"/>
    </source>
</evidence>
<evidence type="ECO:0000256" key="3">
    <source>
        <dbReference type="ARBA" id="ARBA00022448"/>
    </source>
</evidence>
<dbReference type="InterPro" id="IPR003423">
    <property type="entry name" value="OMP_efflux"/>
</dbReference>
<comment type="caution">
    <text evidence="9">The sequence shown here is derived from an EMBL/GenBank/DDBJ whole genome shotgun (WGS) entry which is preliminary data.</text>
</comment>
<comment type="similarity">
    <text evidence="2">Belongs to the outer membrane factor (OMF) (TC 1.B.17) family.</text>
</comment>
<keyword evidence="5" id="KW-0812">Transmembrane</keyword>
<evidence type="ECO:0000313" key="9">
    <source>
        <dbReference type="EMBL" id="MBC5619920.1"/>
    </source>
</evidence>
<keyword evidence="3" id="KW-0813">Transport</keyword>
<reference evidence="9 10" key="1">
    <citation type="submission" date="2020-08" db="EMBL/GenBank/DDBJ databases">
        <title>Genome public.</title>
        <authorList>
            <person name="Liu C."/>
            <person name="Sun Q."/>
        </authorList>
    </citation>
    <scope>NUCLEOTIDE SEQUENCE [LARGE SCALE GENOMIC DNA]</scope>
    <source>
        <strain evidence="9 10">NSJ-56</strain>
    </source>
</reference>
<keyword evidence="8" id="KW-0175">Coiled coil</keyword>